<gene>
    <name evidence="2" type="ORF">ZT1A5_G1147</name>
</gene>
<feature type="compositionally biased region" description="Low complexity" evidence="1">
    <location>
        <begin position="520"/>
        <end position="530"/>
    </location>
</feature>
<organism evidence="2 3">
    <name type="scientific">Zymoseptoria tritici ST99CH_1A5</name>
    <dbReference type="NCBI Taxonomy" id="1276529"/>
    <lineage>
        <taxon>Eukaryota</taxon>
        <taxon>Fungi</taxon>
        <taxon>Dikarya</taxon>
        <taxon>Ascomycota</taxon>
        <taxon>Pezizomycotina</taxon>
        <taxon>Dothideomycetes</taxon>
        <taxon>Dothideomycetidae</taxon>
        <taxon>Mycosphaerellales</taxon>
        <taxon>Mycosphaerellaceae</taxon>
        <taxon>Zymoseptoria</taxon>
    </lineage>
</organism>
<evidence type="ECO:0000256" key="1">
    <source>
        <dbReference type="SAM" id="MobiDB-lite"/>
    </source>
</evidence>
<evidence type="ECO:0000313" key="3">
    <source>
        <dbReference type="Proteomes" id="UP000215453"/>
    </source>
</evidence>
<feature type="region of interest" description="Disordered" evidence="1">
    <location>
        <begin position="433"/>
        <end position="557"/>
    </location>
</feature>
<dbReference type="EMBL" id="LT882676">
    <property type="protein sequence ID" value="SMY19712.1"/>
    <property type="molecule type" value="Genomic_DNA"/>
</dbReference>
<evidence type="ECO:0000313" key="2">
    <source>
        <dbReference type="EMBL" id="SMY19712.1"/>
    </source>
</evidence>
<feature type="compositionally biased region" description="Low complexity" evidence="1">
    <location>
        <begin position="500"/>
        <end position="512"/>
    </location>
</feature>
<dbReference type="AlphaFoldDB" id="A0A1Y6L5D5"/>
<feature type="region of interest" description="Disordered" evidence="1">
    <location>
        <begin position="336"/>
        <end position="361"/>
    </location>
</feature>
<feature type="compositionally biased region" description="Basic residues" evidence="1">
    <location>
        <begin position="448"/>
        <end position="462"/>
    </location>
</feature>
<name>A0A1Y6L5D5_ZYMTR</name>
<dbReference type="Proteomes" id="UP000215453">
    <property type="component" value="Chromosome 1"/>
</dbReference>
<feature type="compositionally biased region" description="Polar residues" evidence="1">
    <location>
        <begin position="470"/>
        <end position="483"/>
    </location>
</feature>
<reference evidence="2 3" key="1">
    <citation type="submission" date="2016-10" db="EMBL/GenBank/DDBJ databases">
        <authorList>
            <person name="Varghese N."/>
        </authorList>
    </citation>
    <scope>NUCLEOTIDE SEQUENCE [LARGE SCALE GENOMIC DNA]</scope>
</reference>
<protein>
    <submittedName>
        <fullName evidence="2">Uncharacterized protein</fullName>
    </submittedName>
</protein>
<proteinExistence type="predicted"/>
<feature type="region of interest" description="Disordered" evidence="1">
    <location>
        <begin position="379"/>
        <end position="419"/>
    </location>
</feature>
<feature type="compositionally biased region" description="Pro residues" evidence="1">
    <location>
        <begin position="409"/>
        <end position="418"/>
    </location>
</feature>
<accession>A0A1Y6L5D5</accession>
<sequence length="557" mass="60114">MAPGPFTKFCTNGGALHDVGLTENCGNCGCDPLTTEIAAEIAAPSTSKKHTRPTNAGTRALLLSPALPLASTTKQQGNKPQEPIVQEVSLACTMHTVEVDTTTAVHTYSPRKEPFEWTGQGVVAKMNSDLSALSANIRKGYLLKYLLKESEHARKRVERNAYYDCFLTVKYNSSNQPIRPGDKSTVSQDLHRMLAPFHPNTTVKLVKATVYITLLVNEQYTRNRRGGYLNKMAENEAYRKFTGSSKSWRQADLDKKRAAKLAHKATKDALRADLNKDLTKTAAGTSAGTSAGKGKDTGNPWDAAFAAALALKTDDDDLSDNPDADLDAAIAESLKVKAEPAASPSRAGKRAASSELPQPSSLVRHDDSIIILNDVNAPSSSHDMMAEAKAAVARREKEKAAESSSVALPPSPPPPPPAQTLVKAIAMASLTSSRAVNTTATPRSSLTKPKKKKDSIHDRVRKPLAAPNLTLLQERSEIPNTPVKQEPEVKIESSMDEPIVSESAVDEPAAAAVEEHVDEPVVNEPVVNESVEQESNRPRRSGRKRIASEKKRAESES</sequence>
<feature type="compositionally biased region" description="Basic and acidic residues" evidence="1">
    <location>
        <begin position="546"/>
        <end position="557"/>
    </location>
</feature>
<feature type="compositionally biased region" description="Polar residues" evidence="1">
    <location>
        <begin position="433"/>
        <end position="447"/>
    </location>
</feature>